<evidence type="ECO:0000313" key="1">
    <source>
        <dbReference type="EMBL" id="CAG8780123.1"/>
    </source>
</evidence>
<evidence type="ECO:0000313" key="2">
    <source>
        <dbReference type="Proteomes" id="UP000789396"/>
    </source>
</evidence>
<protein>
    <submittedName>
        <fullName evidence="1">761_t:CDS:1</fullName>
    </submittedName>
</protein>
<feature type="non-terminal residue" evidence="1">
    <location>
        <position position="1"/>
    </location>
</feature>
<dbReference type="Proteomes" id="UP000789396">
    <property type="component" value="Unassembled WGS sequence"/>
</dbReference>
<accession>A0A9N9P352</accession>
<name>A0A9N9P352_9GLOM</name>
<keyword evidence="2" id="KW-1185">Reference proteome</keyword>
<sequence>KNSLSLMDKFHALVKEKIQQNFCEPNDHSRADARPTQEVQGASISTTTEVEVLATSEQNVLVTSEQNCILIPSYACRTKKEQ</sequence>
<gene>
    <name evidence="1" type="ORF">RFULGI_LOCUS15739</name>
</gene>
<feature type="non-terminal residue" evidence="1">
    <location>
        <position position="82"/>
    </location>
</feature>
<proteinExistence type="predicted"/>
<dbReference type="AlphaFoldDB" id="A0A9N9P352"/>
<organism evidence="1 2">
    <name type="scientific">Racocetra fulgida</name>
    <dbReference type="NCBI Taxonomy" id="60492"/>
    <lineage>
        <taxon>Eukaryota</taxon>
        <taxon>Fungi</taxon>
        <taxon>Fungi incertae sedis</taxon>
        <taxon>Mucoromycota</taxon>
        <taxon>Glomeromycotina</taxon>
        <taxon>Glomeromycetes</taxon>
        <taxon>Diversisporales</taxon>
        <taxon>Gigasporaceae</taxon>
        <taxon>Racocetra</taxon>
    </lineage>
</organism>
<dbReference type="EMBL" id="CAJVPZ010052113">
    <property type="protein sequence ID" value="CAG8780123.1"/>
    <property type="molecule type" value="Genomic_DNA"/>
</dbReference>
<reference evidence="1" key="1">
    <citation type="submission" date="2021-06" db="EMBL/GenBank/DDBJ databases">
        <authorList>
            <person name="Kallberg Y."/>
            <person name="Tangrot J."/>
            <person name="Rosling A."/>
        </authorList>
    </citation>
    <scope>NUCLEOTIDE SEQUENCE</scope>
    <source>
        <strain evidence="1">IN212</strain>
    </source>
</reference>
<comment type="caution">
    <text evidence="1">The sequence shown here is derived from an EMBL/GenBank/DDBJ whole genome shotgun (WGS) entry which is preliminary data.</text>
</comment>